<feature type="domain" description="Transposase Tc1-like" evidence="2">
    <location>
        <begin position="77"/>
        <end position="124"/>
    </location>
</feature>
<evidence type="ECO:0000313" key="3">
    <source>
        <dbReference type="EMBL" id="KAK9731987.1"/>
    </source>
</evidence>
<dbReference type="GO" id="GO:0006313">
    <property type="term" value="P:DNA transposition"/>
    <property type="evidence" value="ECO:0007669"/>
    <property type="project" value="InterPro"/>
</dbReference>
<dbReference type="SUPFAM" id="SSF46689">
    <property type="entry name" value="Homeodomain-like"/>
    <property type="match status" value="1"/>
</dbReference>
<dbReference type="Proteomes" id="UP001458880">
    <property type="component" value="Unassembled WGS sequence"/>
</dbReference>
<dbReference type="GO" id="GO:0015074">
    <property type="term" value="P:DNA integration"/>
    <property type="evidence" value="ECO:0007669"/>
    <property type="project" value="InterPro"/>
</dbReference>
<dbReference type="Pfam" id="PF01498">
    <property type="entry name" value="HTH_Tnp_Tc3_2"/>
    <property type="match status" value="1"/>
</dbReference>
<gene>
    <name evidence="3" type="ORF">QE152_g13199</name>
</gene>
<proteinExistence type="predicted"/>
<comment type="caution">
    <text evidence="3">The sequence shown here is derived from an EMBL/GenBank/DDBJ whole genome shotgun (WGS) entry which is preliminary data.</text>
</comment>
<evidence type="ECO:0000259" key="2">
    <source>
        <dbReference type="Pfam" id="PF01498"/>
    </source>
</evidence>
<dbReference type="AlphaFoldDB" id="A0AAW1LDA9"/>
<dbReference type="EMBL" id="JASPKY010000123">
    <property type="protein sequence ID" value="KAK9731987.1"/>
    <property type="molecule type" value="Genomic_DNA"/>
</dbReference>
<evidence type="ECO:0000256" key="1">
    <source>
        <dbReference type="ARBA" id="ARBA00004123"/>
    </source>
</evidence>
<evidence type="ECO:0000313" key="4">
    <source>
        <dbReference type="Proteomes" id="UP001458880"/>
    </source>
</evidence>
<keyword evidence="4" id="KW-1185">Reference proteome</keyword>
<comment type="subcellular location">
    <subcellularLocation>
        <location evidence="1">Nucleus</location>
    </subcellularLocation>
</comment>
<dbReference type="GO" id="GO:0003677">
    <property type="term" value="F:DNA binding"/>
    <property type="evidence" value="ECO:0007669"/>
    <property type="project" value="InterPro"/>
</dbReference>
<dbReference type="InterPro" id="IPR009057">
    <property type="entry name" value="Homeodomain-like_sf"/>
</dbReference>
<protein>
    <submittedName>
        <fullName evidence="3">Transposase</fullName>
    </submittedName>
</protein>
<sequence length="130" mass="15123">MPRHPGQEDITPENKGKLCALLERNVAIANIAEELNLSISQIYRWKRKFAEDENAFANGRKGVCGRKRSLSENDVNNVLNVIRERPFSSIRAIQERLHLNCCRQTIWRAMTKANYKCRRPAHKIDYDNDN</sequence>
<dbReference type="GO" id="GO:0005634">
    <property type="term" value="C:nucleus"/>
    <property type="evidence" value="ECO:0007669"/>
    <property type="project" value="UniProtKB-SubCell"/>
</dbReference>
<reference evidence="3 4" key="1">
    <citation type="journal article" date="2024" name="BMC Genomics">
        <title>De novo assembly and annotation of Popillia japonica's genome with initial clues to its potential as an invasive pest.</title>
        <authorList>
            <person name="Cucini C."/>
            <person name="Boschi S."/>
            <person name="Funari R."/>
            <person name="Cardaioli E."/>
            <person name="Iannotti N."/>
            <person name="Marturano G."/>
            <person name="Paoli F."/>
            <person name="Bruttini M."/>
            <person name="Carapelli A."/>
            <person name="Frati F."/>
            <person name="Nardi F."/>
        </authorList>
    </citation>
    <scope>NUCLEOTIDE SEQUENCE [LARGE SCALE GENOMIC DNA]</scope>
    <source>
        <strain evidence="3">DMR45628</strain>
    </source>
</reference>
<dbReference type="InterPro" id="IPR002492">
    <property type="entry name" value="Transposase_Tc1-like"/>
</dbReference>
<organism evidence="3 4">
    <name type="scientific">Popillia japonica</name>
    <name type="common">Japanese beetle</name>
    <dbReference type="NCBI Taxonomy" id="7064"/>
    <lineage>
        <taxon>Eukaryota</taxon>
        <taxon>Metazoa</taxon>
        <taxon>Ecdysozoa</taxon>
        <taxon>Arthropoda</taxon>
        <taxon>Hexapoda</taxon>
        <taxon>Insecta</taxon>
        <taxon>Pterygota</taxon>
        <taxon>Neoptera</taxon>
        <taxon>Endopterygota</taxon>
        <taxon>Coleoptera</taxon>
        <taxon>Polyphaga</taxon>
        <taxon>Scarabaeiformia</taxon>
        <taxon>Scarabaeidae</taxon>
        <taxon>Rutelinae</taxon>
        <taxon>Popillia</taxon>
    </lineage>
</organism>
<name>A0AAW1LDA9_POPJA</name>
<accession>A0AAW1LDA9</accession>